<dbReference type="RefSeq" id="WP_066517671.1">
    <property type="nucleotide sequence ID" value="NZ_AP017655.1"/>
</dbReference>
<dbReference type="AlphaFoldDB" id="A0A1E1F2V7"/>
<name>A0A1E1F2V7_9SPHN</name>
<protein>
    <submittedName>
        <fullName evidence="1">Uncharacterized protein</fullName>
    </submittedName>
</protein>
<evidence type="ECO:0000313" key="1">
    <source>
        <dbReference type="EMBL" id="BAV64781.1"/>
    </source>
</evidence>
<reference evidence="1 2" key="1">
    <citation type="submission" date="2016-10" db="EMBL/GenBank/DDBJ databases">
        <title>Complete Genome Sequence of the Nonylphenol-Degrading Bacterium Sphingobium cloacae JCM 10874T.</title>
        <authorList>
            <person name="Ootsuka M."/>
            <person name="Nishizawa T."/>
            <person name="Ohta H."/>
        </authorList>
    </citation>
    <scope>NUCLEOTIDE SEQUENCE [LARGE SCALE GENOMIC DNA]</scope>
    <source>
        <strain evidence="1 2">JCM 10874</strain>
    </source>
</reference>
<organism evidence="1 2">
    <name type="scientific">Sphingobium cloacae</name>
    <dbReference type="NCBI Taxonomy" id="120107"/>
    <lineage>
        <taxon>Bacteria</taxon>
        <taxon>Pseudomonadati</taxon>
        <taxon>Pseudomonadota</taxon>
        <taxon>Alphaproteobacteria</taxon>
        <taxon>Sphingomonadales</taxon>
        <taxon>Sphingomonadaceae</taxon>
        <taxon>Sphingobium</taxon>
    </lineage>
</organism>
<accession>A0A1E1F2V7</accession>
<dbReference type="EMBL" id="AP017655">
    <property type="protein sequence ID" value="BAV64781.1"/>
    <property type="molecule type" value="Genomic_DNA"/>
</dbReference>
<dbReference type="OrthoDB" id="7596672at2"/>
<gene>
    <name evidence="1" type="ORF">SCLO_1017410</name>
</gene>
<sequence length="121" mass="13337">MSERLATELTKLLGERGFIALAEAFGGRRLYVPTKVDSDGEIAKAIGLDAARLLSRRKSPDYLRVPLAREVRARHYRAAGFSNGAIATKLGMTETGVNHMFARMDSPPVKGSEPERQFSLF</sequence>
<evidence type="ECO:0000313" key="2">
    <source>
        <dbReference type="Proteomes" id="UP000218272"/>
    </source>
</evidence>
<keyword evidence="2" id="KW-1185">Reference proteome</keyword>
<dbReference type="Proteomes" id="UP000218272">
    <property type="component" value="Chromosome SCLO_1"/>
</dbReference>
<proteinExistence type="predicted"/>
<dbReference type="KEGG" id="sclo:SCLO_1017410"/>